<feature type="domain" description="Plant heme peroxidase family profile" evidence="19">
    <location>
        <begin position="36"/>
        <end position="339"/>
    </location>
</feature>
<feature type="disulfide bond" evidence="17">
    <location>
        <begin position="211"/>
        <end position="243"/>
    </location>
</feature>
<dbReference type="PRINTS" id="PR00461">
    <property type="entry name" value="PLPEROXIDASE"/>
</dbReference>
<dbReference type="GO" id="GO:0140825">
    <property type="term" value="F:lactoperoxidase activity"/>
    <property type="evidence" value="ECO:0007669"/>
    <property type="project" value="UniProtKB-EC"/>
</dbReference>
<dbReference type="PRINTS" id="PR00458">
    <property type="entry name" value="PEROXIDASE"/>
</dbReference>
<comment type="similarity">
    <text evidence="3">Belongs to the peroxidase family. Ascorbate peroxidase subfamily.</text>
</comment>
<dbReference type="InterPro" id="IPR019793">
    <property type="entry name" value="Peroxidases_heam-ligand_BS"/>
</dbReference>
<keyword evidence="6 18" id="KW-0349">Heme</keyword>
<dbReference type="AlphaFoldDB" id="A0ABD3JD29"/>
<dbReference type="GO" id="GO:0005576">
    <property type="term" value="C:extracellular region"/>
    <property type="evidence" value="ECO:0007669"/>
    <property type="project" value="UniProtKB-SubCell"/>
</dbReference>
<feature type="binding site" evidence="15">
    <location>
        <position position="87"/>
    </location>
    <ligand>
        <name>Ca(2+)</name>
        <dbReference type="ChEBI" id="CHEBI:29108"/>
        <label>1</label>
    </ligand>
</feature>
<comment type="similarity">
    <text evidence="18">Belongs to the peroxidase family. Classical plant (class III) peroxidase subfamily.</text>
</comment>
<dbReference type="EC" id="1.11.1.7" evidence="4 18"/>
<name>A0ABD3JD29_EUCGL</name>
<dbReference type="EMBL" id="JBJKBG010000008">
    <property type="protein sequence ID" value="KAL3725222.1"/>
    <property type="molecule type" value="Genomic_DNA"/>
</dbReference>
<dbReference type="PROSITE" id="PS00435">
    <property type="entry name" value="PEROXIDASE_1"/>
    <property type="match status" value="1"/>
</dbReference>
<comment type="cofactor">
    <cofactor evidence="15 18">
        <name>Ca(2+)</name>
        <dbReference type="ChEBI" id="CHEBI:29108"/>
    </cofactor>
    <text evidence="15 18">Binds 2 calcium ions per subunit.</text>
</comment>
<accession>A0ABD3JD29</accession>
<sequence>MADSMFWGIAWAFVLVLAGTVPSVAAATKPCRTSSKFRVGFYKYTCPAAESIVKQTLYEAIAKNPGMAAGLLRLHFHDGFVRGCDASVLLKSTPENPAERDHPTNNPSLRGFEIIDQAKARLEAVCPKTVSCADIVAFAARDSVYKTGGIYYNVPAGRRDGRVSRLSEVTQNLPSPNFNAQQLIANFARKGLSANEMVTLLGAHSIGISHCSSFSSRLYAFNATLTQDPSLDPAFAAFLKTKCLPQSNVTRVDPTVPLDSITPGTLDNKYYLQLLKLRGVLATDETLYTSPSTSRMVVSNAVNGAAWRAKFAKAMVKMGSLDVLTSAQGEIRELCSVVN</sequence>
<dbReference type="GO" id="GO:0020037">
    <property type="term" value="F:heme binding"/>
    <property type="evidence" value="ECO:0007669"/>
    <property type="project" value="UniProtKB-UniRule"/>
</dbReference>
<evidence type="ECO:0000256" key="14">
    <source>
        <dbReference type="PIRSR" id="PIRSR600823-2"/>
    </source>
</evidence>
<keyword evidence="18" id="KW-0376">Hydrogen peroxide</keyword>
<evidence type="ECO:0000256" key="11">
    <source>
        <dbReference type="ARBA" id="ARBA00023157"/>
    </source>
</evidence>
<keyword evidence="12" id="KW-0325">Glycoprotein</keyword>
<evidence type="ECO:0000256" key="12">
    <source>
        <dbReference type="ARBA" id="ARBA00023180"/>
    </source>
</evidence>
<organism evidence="20 21">
    <name type="scientific">Eucalyptus globulus</name>
    <name type="common">Tasmanian blue gum</name>
    <dbReference type="NCBI Taxonomy" id="34317"/>
    <lineage>
        <taxon>Eukaryota</taxon>
        <taxon>Viridiplantae</taxon>
        <taxon>Streptophyta</taxon>
        <taxon>Embryophyta</taxon>
        <taxon>Tracheophyta</taxon>
        <taxon>Spermatophyta</taxon>
        <taxon>Magnoliopsida</taxon>
        <taxon>eudicotyledons</taxon>
        <taxon>Gunneridae</taxon>
        <taxon>Pentapetalae</taxon>
        <taxon>rosids</taxon>
        <taxon>malvids</taxon>
        <taxon>Myrtales</taxon>
        <taxon>Myrtaceae</taxon>
        <taxon>Myrtoideae</taxon>
        <taxon>Eucalypteae</taxon>
        <taxon>Eucalyptus</taxon>
    </lineage>
</organism>
<comment type="cofactor">
    <cofactor evidence="15 18">
        <name>heme b</name>
        <dbReference type="ChEBI" id="CHEBI:60344"/>
    </cofactor>
    <text evidence="15 18">Binds 1 heme b (iron(II)-protoporphyrin IX) group per subunit.</text>
</comment>
<dbReference type="InterPro" id="IPR033905">
    <property type="entry name" value="Secretory_peroxidase"/>
</dbReference>
<reference evidence="20 21" key="1">
    <citation type="submission" date="2024-11" db="EMBL/GenBank/DDBJ databases">
        <title>Chromosome-level genome assembly of Eucalyptus globulus Labill. provides insights into its genome evolution.</title>
        <authorList>
            <person name="Li X."/>
        </authorList>
    </citation>
    <scope>NUCLEOTIDE SEQUENCE [LARGE SCALE GENOMIC DNA]</scope>
    <source>
        <strain evidence="20">CL2024</strain>
        <tissue evidence="20">Fresh tender leaves</tissue>
    </source>
</reference>
<evidence type="ECO:0000256" key="2">
    <source>
        <dbReference type="ARBA" id="ARBA00002322"/>
    </source>
</evidence>
<comment type="function">
    <text evidence="2">Removal of H(2)O(2), oxidation of toxic reductants, biosynthesis and degradation of lignin, suberization, auxin catabolism, response to environmental stresses such as wounding, pathogen attack and oxidative stress. These functions might be dependent on each isozyme/isoform in each plant tissue.</text>
</comment>
<keyword evidence="7 15" id="KW-0479">Metal-binding</keyword>
<comment type="caution">
    <text evidence="20">The sequence shown here is derived from an EMBL/GenBank/DDBJ whole genome shotgun (WGS) entry which is preliminary data.</text>
</comment>
<keyword evidence="8 15" id="KW-0106">Calcium</keyword>
<evidence type="ECO:0000256" key="7">
    <source>
        <dbReference type="ARBA" id="ARBA00022723"/>
    </source>
</evidence>
<dbReference type="InterPro" id="IPR002016">
    <property type="entry name" value="Haem_peroxidase"/>
</dbReference>
<dbReference type="Gene3D" id="1.10.420.10">
    <property type="entry name" value="Peroxidase, domain 2"/>
    <property type="match status" value="1"/>
</dbReference>
<dbReference type="GO" id="GO:0046872">
    <property type="term" value="F:metal ion binding"/>
    <property type="evidence" value="ECO:0007669"/>
    <property type="project" value="UniProtKB-UniRule"/>
</dbReference>
<feature type="chain" id="PRO_5044534039" description="Peroxidase" evidence="18">
    <location>
        <begin position="27"/>
        <end position="339"/>
    </location>
</feature>
<feature type="binding site" evidence="15">
    <location>
        <position position="78"/>
    </location>
    <ligand>
        <name>Ca(2+)</name>
        <dbReference type="ChEBI" id="CHEBI:29108"/>
        <label>1</label>
    </ligand>
</feature>
<dbReference type="GO" id="GO:0042744">
    <property type="term" value="P:hydrogen peroxide catabolic process"/>
    <property type="evidence" value="ECO:0007669"/>
    <property type="project" value="UniProtKB-KW"/>
</dbReference>
<feature type="binding site" evidence="15">
    <location>
        <position position="85"/>
    </location>
    <ligand>
        <name>Ca(2+)</name>
        <dbReference type="ChEBI" id="CHEBI:29108"/>
        <label>1</label>
    </ligand>
</feature>
<evidence type="ECO:0000256" key="9">
    <source>
        <dbReference type="ARBA" id="ARBA00023002"/>
    </source>
</evidence>
<evidence type="ECO:0000259" key="19">
    <source>
        <dbReference type="PROSITE" id="PS50873"/>
    </source>
</evidence>
<evidence type="ECO:0000256" key="17">
    <source>
        <dbReference type="PIRSR" id="PIRSR600823-5"/>
    </source>
</evidence>
<feature type="binding site" evidence="15">
    <location>
        <position position="267"/>
    </location>
    <ligand>
        <name>Ca(2+)</name>
        <dbReference type="ChEBI" id="CHEBI:29108"/>
        <label>2</label>
    </ligand>
</feature>
<keyword evidence="11 17" id="KW-1015">Disulfide bond</keyword>
<feature type="active site" description="Proton acceptor" evidence="13">
    <location>
        <position position="77"/>
    </location>
</feature>
<feature type="disulfide bond" evidence="17">
    <location>
        <begin position="46"/>
        <end position="126"/>
    </location>
</feature>
<dbReference type="PROSITE" id="PS50873">
    <property type="entry name" value="PEROXIDASE_4"/>
    <property type="match status" value="1"/>
</dbReference>
<keyword evidence="5 18" id="KW-0575">Peroxidase</keyword>
<dbReference type="FunFam" id="1.10.520.10:FF:000001">
    <property type="entry name" value="Peroxidase"/>
    <property type="match status" value="1"/>
</dbReference>
<dbReference type="SUPFAM" id="SSF48113">
    <property type="entry name" value="Heme-dependent peroxidases"/>
    <property type="match status" value="1"/>
</dbReference>
<feature type="binding site" description="axial binding residue" evidence="15">
    <location>
        <position position="204"/>
    </location>
    <ligand>
        <name>heme b</name>
        <dbReference type="ChEBI" id="CHEBI:60344"/>
    </ligand>
    <ligandPart>
        <name>Fe</name>
        <dbReference type="ChEBI" id="CHEBI:18248"/>
    </ligandPart>
</feature>
<feature type="binding site" evidence="15">
    <location>
        <position position="99"/>
    </location>
    <ligand>
        <name>Ca(2+)</name>
        <dbReference type="ChEBI" id="CHEBI:29108"/>
        <label>1</label>
    </ligand>
</feature>
<dbReference type="InterPro" id="IPR000823">
    <property type="entry name" value="Peroxidase_pln"/>
</dbReference>
<evidence type="ECO:0000256" key="18">
    <source>
        <dbReference type="RuleBase" id="RU362060"/>
    </source>
</evidence>
<dbReference type="InterPro" id="IPR010255">
    <property type="entry name" value="Haem_peroxidase_sf"/>
</dbReference>
<proteinExistence type="inferred from homology"/>
<evidence type="ECO:0000256" key="3">
    <source>
        <dbReference type="ARBA" id="ARBA00006873"/>
    </source>
</evidence>
<feature type="site" description="Transition state stabilizer" evidence="16">
    <location>
        <position position="73"/>
    </location>
</feature>
<keyword evidence="21" id="KW-1185">Reference proteome</keyword>
<comment type="catalytic activity">
    <reaction evidence="1 18">
        <text>2 a phenolic donor + H2O2 = 2 a phenolic radical donor + 2 H2O</text>
        <dbReference type="Rhea" id="RHEA:56136"/>
        <dbReference type="ChEBI" id="CHEBI:15377"/>
        <dbReference type="ChEBI" id="CHEBI:16240"/>
        <dbReference type="ChEBI" id="CHEBI:139520"/>
        <dbReference type="ChEBI" id="CHEBI:139521"/>
        <dbReference type="EC" id="1.11.1.7"/>
    </reaction>
</comment>
<feature type="binding site" evidence="14">
    <location>
        <position position="174"/>
    </location>
    <ligand>
        <name>substrate</name>
    </ligand>
</feature>
<evidence type="ECO:0000256" key="1">
    <source>
        <dbReference type="ARBA" id="ARBA00000189"/>
    </source>
</evidence>
<evidence type="ECO:0000256" key="8">
    <source>
        <dbReference type="ARBA" id="ARBA00022837"/>
    </source>
</evidence>
<feature type="binding site" evidence="15">
    <location>
        <position position="83"/>
    </location>
    <ligand>
        <name>Ca(2+)</name>
        <dbReference type="ChEBI" id="CHEBI:29108"/>
        <label>1</label>
    </ligand>
</feature>
<evidence type="ECO:0000256" key="4">
    <source>
        <dbReference type="ARBA" id="ARBA00012313"/>
    </source>
</evidence>
<dbReference type="Pfam" id="PF00141">
    <property type="entry name" value="peroxidase"/>
    <property type="match status" value="1"/>
</dbReference>
<comment type="subcellular location">
    <subcellularLocation>
        <location evidence="18">Secreted</location>
    </subcellularLocation>
</comment>
<evidence type="ECO:0000256" key="13">
    <source>
        <dbReference type="PIRSR" id="PIRSR600823-1"/>
    </source>
</evidence>
<evidence type="ECO:0000256" key="6">
    <source>
        <dbReference type="ARBA" id="ARBA00022617"/>
    </source>
</evidence>
<gene>
    <name evidence="20" type="ORF">ACJRO7_030262</name>
</gene>
<keyword evidence="18" id="KW-0732">Signal</keyword>
<evidence type="ECO:0000256" key="5">
    <source>
        <dbReference type="ARBA" id="ARBA00022559"/>
    </source>
</evidence>
<feature type="binding site" evidence="15">
    <location>
        <position position="81"/>
    </location>
    <ligand>
        <name>Ca(2+)</name>
        <dbReference type="ChEBI" id="CHEBI:29108"/>
        <label>1</label>
    </ligand>
</feature>
<evidence type="ECO:0000313" key="21">
    <source>
        <dbReference type="Proteomes" id="UP001634007"/>
    </source>
</evidence>
<evidence type="ECO:0000313" key="20">
    <source>
        <dbReference type="EMBL" id="KAL3725222.1"/>
    </source>
</evidence>
<feature type="binding site" evidence="15">
    <location>
        <position position="259"/>
    </location>
    <ligand>
        <name>Ca(2+)</name>
        <dbReference type="ChEBI" id="CHEBI:29108"/>
        <label>2</label>
    </ligand>
</feature>
<dbReference type="GO" id="GO:0006979">
    <property type="term" value="P:response to oxidative stress"/>
    <property type="evidence" value="ECO:0007669"/>
    <property type="project" value="UniProtKB-UniRule"/>
</dbReference>
<evidence type="ECO:0000256" key="10">
    <source>
        <dbReference type="ARBA" id="ARBA00023004"/>
    </source>
</evidence>
<dbReference type="FunFam" id="1.10.420.10:FF:000006">
    <property type="entry name" value="Peroxidase"/>
    <property type="match status" value="1"/>
</dbReference>
<dbReference type="PANTHER" id="PTHR31235">
    <property type="entry name" value="PEROXIDASE 25-RELATED"/>
    <property type="match status" value="1"/>
</dbReference>
<keyword evidence="18" id="KW-0964">Secreted</keyword>
<keyword evidence="9 18" id="KW-0560">Oxidoreductase</keyword>
<feature type="signal peptide" evidence="18">
    <location>
        <begin position="1"/>
        <end position="26"/>
    </location>
</feature>
<dbReference type="Proteomes" id="UP001634007">
    <property type="component" value="Unassembled WGS sequence"/>
</dbReference>
<dbReference type="Gene3D" id="1.10.520.10">
    <property type="match status" value="1"/>
</dbReference>
<dbReference type="CDD" id="cd00693">
    <property type="entry name" value="secretory_peroxidase"/>
    <property type="match status" value="1"/>
</dbReference>
<evidence type="ECO:0000256" key="16">
    <source>
        <dbReference type="PIRSR" id="PIRSR600823-4"/>
    </source>
</evidence>
<evidence type="ECO:0000256" key="15">
    <source>
        <dbReference type="PIRSR" id="PIRSR600823-3"/>
    </source>
</evidence>
<keyword evidence="10 15" id="KW-0408">Iron</keyword>
<feature type="binding site" evidence="15">
    <location>
        <position position="262"/>
    </location>
    <ligand>
        <name>Ca(2+)</name>
        <dbReference type="ChEBI" id="CHEBI:29108"/>
        <label>2</label>
    </ligand>
</feature>
<protein>
    <recommendedName>
        <fullName evidence="4 18">Peroxidase</fullName>
        <ecNumber evidence="4 18">1.11.1.7</ecNumber>
    </recommendedName>
</protein>
<feature type="disulfide bond" evidence="17">
    <location>
        <begin position="132"/>
        <end position="335"/>
    </location>
</feature>